<reference evidence="3" key="1">
    <citation type="submission" date="2017-11" db="EMBL/GenBank/DDBJ databases">
        <authorList>
            <person name="Watanabe M."/>
            <person name="Kojima H."/>
        </authorList>
    </citation>
    <scope>NUCLEOTIDE SEQUENCE [LARGE SCALE GENOMIC DNA]</scope>
    <source>
        <strain evidence="3">Tokyo 01</strain>
    </source>
</reference>
<feature type="transmembrane region" description="Helical" evidence="1">
    <location>
        <begin position="121"/>
        <end position="140"/>
    </location>
</feature>
<feature type="transmembrane region" description="Helical" evidence="1">
    <location>
        <begin position="254"/>
        <end position="281"/>
    </location>
</feature>
<feature type="transmembrane region" description="Helical" evidence="1">
    <location>
        <begin position="319"/>
        <end position="337"/>
    </location>
</feature>
<keyword evidence="3" id="KW-1185">Reference proteome</keyword>
<comment type="caution">
    <text evidence="2">The sequence shown here is derived from an EMBL/GenBank/DDBJ whole genome shotgun (WGS) entry which is preliminary data.</text>
</comment>
<gene>
    <name evidence="2" type="ORF">DENIS_1627</name>
</gene>
<dbReference type="RefSeq" id="WP_124328058.1">
    <property type="nucleotide sequence ID" value="NZ_BEXT01000001.1"/>
</dbReference>
<keyword evidence="1" id="KW-0812">Transmembrane</keyword>
<sequence length="573" mass="65751">MRINSDGRVVKGICVMLLFLIALSVFLYTVSIRKPWFGVVAPGHHQWLSGSTLKFSKNWYADGPLKLRFGMVENPDSVEFPDLSSREPYPSYPSGVILPIYALSKLRGHTPTPSLLMKYNLLNHLFIAFFLGLTIFIFLLRIGYGHFYSTLLAMLPICVELLLPAPLYWHQNVFFADQAVILPFVLCVFLELLRGEFRNRHTARHFLNFLQVTVMAYGFFTDWLFVFVGLVVYLKRLFCGELSKGFFPMVRASILFWMPPVLVMALFTLQLRLLGILNMIVGRFLWRTGMSGADDGTDRFFNQFWDGHIRAGYGKFGEVLLWLSLAVFILLLMYAIFQRFRNRADDMKMRQALSLTGMYLLPCFMQIYFLKNHSFLHDFSALKFSIVLATVPFVLIPVLLSRLFRADLTDVSLEGLALTCKGRKKAFRVPVIVCGILLAAGLYLNHVHPKYKKFFPEPCKFFEDVGQFMRANTAYRDVVFSPDFEIPVNPPQLLSYTMKRVYKAASVKEIADKVSGIKKDFTVAVFLPAPDAAEKFSDIQTLISIADETVHQNNFYLYKIEGKKFLTRFMAAR</sequence>
<name>A0A401FUN7_9BACT</name>
<feature type="transmembrane region" description="Helical" evidence="1">
    <location>
        <begin position="12"/>
        <end position="30"/>
    </location>
</feature>
<accession>A0A401FUN7</accession>
<feature type="transmembrane region" description="Helical" evidence="1">
    <location>
        <begin position="382"/>
        <end position="404"/>
    </location>
</feature>
<feature type="transmembrane region" description="Helical" evidence="1">
    <location>
        <begin position="214"/>
        <end position="234"/>
    </location>
</feature>
<protein>
    <recommendedName>
        <fullName evidence="4">Glycosyltransferase RgtA/B/C/D-like domain-containing protein</fullName>
    </recommendedName>
</protein>
<dbReference type="EMBL" id="BEXT01000001">
    <property type="protein sequence ID" value="GBC60670.1"/>
    <property type="molecule type" value="Genomic_DNA"/>
</dbReference>
<keyword evidence="1" id="KW-0472">Membrane</keyword>
<feature type="transmembrane region" description="Helical" evidence="1">
    <location>
        <begin position="147"/>
        <end position="169"/>
    </location>
</feature>
<feature type="transmembrane region" description="Helical" evidence="1">
    <location>
        <begin position="426"/>
        <end position="444"/>
    </location>
</feature>
<feature type="transmembrane region" description="Helical" evidence="1">
    <location>
        <begin position="349"/>
        <end position="370"/>
    </location>
</feature>
<dbReference type="OrthoDB" id="1993346at2"/>
<organism evidence="2 3">
    <name type="scientific">Desulfonema ishimotonii</name>
    <dbReference type="NCBI Taxonomy" id="45657"/>
    <lineage>
        <taxon>Bacteria</taxon>
        <taxon>Pseudomonadati</taxon>
        <taxon>Thermodesulfobacteriota</taxon>
        <taxon>Desulfobacteria</taxon>
        <taxon>Desulfobacterales</taxon>
        <taxon>Desulfococcaceae</taxon>
        <taxon>Desulfonema</taxon>
    </lineage>
</organism>
<evidence type="ECO:0000256" key="1">
    <source>
        <dbReference type="SAM" id="Phobius"/>
    </source>
</evidence>
<feature type="transmembrane region" description="Helical" evidence="1">
    <location>
        <begin position="175"/>
        <end position="193"/>
    </location>
</feature>
<evidence type="ECO:0000313" key="2">
    <source>
        <dbReference type="EMBL" id="GBC60670.1"/>
    </source>
</evidence>
<evidence type="ECO:0000313" key="3">
    <source>
        <dbReference type="Proteomes" id="UP000288096"/>
    </source>
</evidence>
<keyword evidence="1" id="KW-1133">Transmembrane helix</keyword>
<evidence type="ECO:0008006" key="4">
    <source>
        <dbReference type="Google" id="ProtNLM"/>
    </source>
</evidence>
<dbReference type="Proteomes" id="UP000288096">
    <property type="component" value="Unassembled WGS sequence"/>
</dbReference>
<reference evidence="3" key="2">
    <citation type="submission" date="2019-01" db="EMBL/GenBank/DDBJ databases">
        <title>Genome sequence of Desulfonema ishimotonii strain Tokyo 01.</title>
        <authorList>
            <person name="Fukui M."/>
        </authorList>
    </citation>
    <scope>NUCLEOTIDE SEQUENCE [LARGE SCALE GENOMIC DNA]</scope>
    <source>
        <strain evidence="3">Tokyo 01</strain>
    </source>
</reference>
<dbReference type="AlphaFoldDB" id="A0A401FUN7"/>
<proteinExistence type="predicted"/>